<dbReference type="EC" id="3.2.1.4" evidence="3"/>
<dbReference type="InterPro" id="IPR001547">
    <property type="entry name" value="Glyco_hydro_5"/>
</dbReference>
<keyword evidence="7" id="KW-0119">Carbohydrate metabolism</keyword>
<accession>A0A9P4UXW9</accession>
<dbReference type="Proteomes" id="UP000799444">
    <property type="component" value="Unassembled WGS sequence"/>
</dbReference>
<keyword evidence="8" id="KW-0873">Pyrrolidone carboxylic acid</keyword>
<name>A0A9P4UXW9_9PLEO</name>
<proteinExistence type="inferred from homology"/>
<comment type="caution">
    <text evidence="16">The sequence shown here is derived from an EMBL/GenBank/DDBJ whole genome shotgun (WGS) entry which is preliminary data.</text>
</comment>
<keyword evidence="4 14" id="KW-0732">Signal</keyword>
<evidence type="ECO:0000256" key="7">
    <source>
        <dbReference type="ARBA" id="ARBA00023277"/>
    </source>
</evidence>
<dbReference type="OrthoDB" id="5823761at2759"/>
<evidence type="ECO:0000256" key="3">
    <source>
        <dbReference type="ARBA" id="ARBA00012601"/>
    </source>
</evidence>
<dbReference type="AlphaFoldDB" id="A0A9P4UXW9"/>
<dbReference type="Pfam" id="PF00150">
    <property type="entry name" value="Cellulase"/>
    <property type="match status" value="1"/>
</dbReference>
<evidence type="ECO:0000256" key="14">
    <source>
        <dbReference type="SAM" id="SignalP"/>
    </source>
</evidence>
<evidence type="ECO:0000256" key="4">
    <source>
        <dbReference type="ARBA" id="ARBA00022729"/>
    </source>
</evidence>
<keyword evidence="10" id="KW-0624">Polysaccharide degradation</keyword>
<evidence type="ECO:0000256" key="11">
    <source>
        <dbReference type="ARBA" id="ARBA00059691"/>
    </source>
</evidence>
<comment type="function">
    <text evidence="11">Endoglucanase (EG) that cleaves the internal beta-1,4-glucosidic bonds in cellulose. The degradation of cellulose involves an interplay between different cellulolytic enzymes. Hydrolysis starts with EGs, which cut internal glycosidic linkages to reduce the polymerization degree of the substrate and creates new chain ends for exocellobiohydrolases (CBHs). The CBH release the disaccharide cellobiose from the non-reducing end of the cellulose polymer chain. Finally, beta-1,4-glucosidases hydrolyze the cellobiose and other short cello-oligosaccharides into glucose units.</text>
</comment>
<evidence type="ECO:0000313" key="16">
    <source>
        <dbReference type="EMBL" id="KAF2728595.1"/>
    </source>
</evidence>
<keyword evidence="5 13" id="KW-0378">Hydrolase</keyword>
<evidence type="ECO:0000256" key="10">
    <source>
        <dbReference type="ARBA" id="ARBA00023326"/>
    </source>
</evidence>
<dbReference type="EMBL" id="ML996274">
    <property type="protein sequence ID" value="KAF2728595.1"/>
    <property type="molecule type" value="Genomic_DNA"/>
</dbReference>
<evidence type="ECO:0000259" key="15">
    <source>
        <dbReference type="Pfam" id="PF00150"/>
    </source>
</evidence>
<comment type="similarity">
    <text evidence="2 13">Belongs to the glycosyl hydrolase 5 (cellulase A) family.</text>
</comment>
<keyword evidence="17" id="KW-1185">Reference proteome</keyword>
<evidence type="ECO:0000313" key="17">
    <source>
        <dbReference type="Proteomes" id="UP000799444"/>
    </source>
</evidence>
<feature type="chain" id="PRO_5040359733" description="Endoglucanase EG-II" evidence="14">
    <location>
        <begin position="17"/>
        <end position="355"/>
    </location>
</feature>
<dbReference type="GO" id="GO:0030245">
    <property type="term" value="P:cellulose catabolic process"/>
    <property type="evidence" value="ECO:0007669"/>
    <property type="project" value="UniProtKB-KW"/>
</dbReference>
<keyword evidence="6" id="KW-0136">Cellulose degradation</keyword>
<feature type="signal peptide" evidence="14">
    <location>
        <begin position="1"/>
        <end position="16"/>
    </location>
</feature>
<evidence type="ECO:0000256" key="1">
    <source>
        <dbReference type="ARBA" id="ARBA00000966"/>
    </source>
</evidence>
<protein>
    <recommendedName>
        <fullName evidence="12">Endoglucanase EG-II</fullName>
        <ecNumber evidence="3">3.2.1.4</ecNumber>
    </recommendedName>
</protein>
<feature type="domain" description="Glycoside hydrolase family 5" evidence="15">
    <location>
        <begin position="50"/>
        <end position="318"/>
    </location>
</feature>
<dbReference type="PANTHER" id="PTHR34142:SF5">
    <property type="entry name" value="CBM1 DOMAIN-CONTAINING PROTEIN"/>
    <property type="match status" value="1"/>
</dbReference>
<evidence type="ECO:0000256" key="6">
    <source>
        <dbReference type="ARBA" id="ARBA00023001"/>
    </source>
</evidence>
<evidence type="ECO:0000256" key="5">
    <source>
        <dbReference type="ARBA" id="ARBA00022801"/>
    </source>
</evidence>
<keyword evidence="9 13" id="KW-0326">Glycosidase</keyword>
<evidence type="ECO:0000256" key="13">
    <source>
        <dbReference type="RuleBase" id="RU361153"/>
    </source>
</evidence>
<dbReference type="Gene3D" id="3.20.20.80">
    <property type="entry name" value="Glycosidases"/>
    <property type="match status" value="1"/>
</dbReference>
<gene>
    <name evidence="16" type="ORF">EJ04DRAFT_569413</name>
</gene>
<comment type="catalytic activity">
    <reaction evidence="1">
        <text>Endohydrolysis of (1-&gt;4)-beta-D-glucosidic linkages in cellulose, lichenin and cereal beta-D-glucans.</text>
        <dbReference type="EC" id="3.2.1.4"/>
    </reaction>
</comment>
<dbReference type="SUPFAM" id="SSF51445">
    <property type="entry name" value="(Trans)glycosidases"/>
    <property type="match status" value="1"/>
</dbReference>
<evidence type="ECO:0000256" key="2">
    <source>
        <dbReference type="ARBA" id="ARBA00005641"/>
    </source>
</evidence>
<evidence type="ECO:0000256" key="12">
    <source>
        <dbReference type="ARBA" id="ARBA00074271"/>
    </source>
</evidence>
<dbReference type="GO" id="GO:0008810">
    <property type="term" value="F:cellulase activity"/>
    <property type="evidence" value="ECO:0007669"/>
    <property type="project" value="UniProtKB-EC"/>
</dbReference>
<dbReference type="PROSITE" id="PS00659">
    <property type="entry name" value="GLYCOSYL_HYDROL_F5"/>
    <property type="match status" value="1"/>
</dbReference>
<evidence type="ECO:0000256" key="8">
    <source>
        <dbReference type="ARBA" id="ARBA00023283"/>
    </source>
</evidence>
<dbReference type="PANTHER" id="PTHR34142">
    <property type="entry name" value="ENDO-BETA-1,4-GLUCANASE A"/>
    <property type="match status" value="1"/>
</dbReference>
<evidence type="ECO:0000256" key="9">
    <source>
        <dbReference type="ARBA" id="ARBA00023295"/>
    </source>
</evidence>
<dbReference type="InterPro" id="IPR017853">
    <property type="entry name" value="GH"/>
</dbReference>
<sequence length="355" mass="37906">MRSYITALVGASLVAAAPTSVAPRATKVQYGGVNIAGFDFGCTIDGTCSLSGMNKPYDIVQGANAIGQMQHFVKDDSFNAFRLPVGWQFLVNGQLGGQLNSNNFGQYDRLVQGCLSSGASLCILDIHNYARWNGKIVGQGGPTNAQLADVWKQLAQKYGSNSKIAFGVMNEPHDMPDIKIWAATVQDVVTAIRNAGGKTNMILLPGQGFTSAETFVSSGSAEALAAVKNPDGTLDNLIMDVHKYLDSDNSGTHTDCVKDNVSNAFAPLADWLRKNSRKAFLSETGGGNTSSCQNYMCKQLQYLNQNADVYLGWTTWSAGGFAASYELNETPTQQGGGWKDTSLVSSCVVTSFKGQ</sequence>
<dbReference type="FunFam" id="3.20.20.80:FF:000124">
    <property type="entry name" value="Exported cellulase"/>
    <property type="match status" value="1"/>
</dbReference>
<reference evidence="16" key="1">
    <citation type="journal article" date="2020" name="Stud. Mycol.">
        <title>101 Dothideomycetes genomes: a test case for predicting lifestyles and emergence of pathogens.</title>
        <authorList>
            <person name="Haridas S."/>
            <person name="Albert R."/>
            <person name="Binder M."/>
            <person name="Bloem J."/>
            <person name="Labutti K."/>
            <person name="Salamov A."/>
            <person name="Andreopoulos B."/>
            <person name="Baker S."/>
            <person name="Barry K."/>
            <person name="Bills G."/>
            <person name="Bluhm B."/>
            <person name="Cannon C."/>
            <person name="Castanera R."/>
            <person name="Culley D."/>
            <person name="Daum C."/>
            <person name="Ezra D."/>
            <person name="Gonzalez J."/>
            <person name="Henrissat B."/>
            <person name="Kuo A."/>
            <person name="Liang C."/>
            <person name="Lipzen A."/>
            <person name="Lutzoni F."/>
            <person name="Magnuson J."/>
            <person name="Mondo S."/>
            <person name="Nolan M."/>
            <person name="Ohm R."/>
            <person name="Pangilinan J."/>
            <person name="Park H.-J."/>
            <person name="Ramirez L."/>
            <person name="Alfaro M."/>
            <person name="Sun H."/>
            <person name="Tritt A."/>
            <person name="Yoshinaga Y."/>
            <person name="Zwiers L.-H."/>
            <person name="Turgeon B."/>
            <person name="Goodwin S."/>
            <person name="Spatafora J."/>
            <person name="Crous P."/>
            <person name="Grigoriev I."/>
        </authorList>
    </citation>
    <scope>NUCLEOTIDE SEQUENCE</scope>
    <source>
        <strain evidence="16">CBS 125425</strain>
    </source>
</reference>
<dbReference type="InterPro" id="IPR018087">
    <property type="entry name" value="Glyco_hydro_5_CS"/>
</dbReference>
<organism evidence="16 17">
    <name type="scientific">Polyplosphaeria fusca</name>
    <dbReference type="NCBI Taxonomy" id="682080"/>
    <lineage>
        <taxon>Eukaryota</taxon>
        <taxon>Fungi</taxon>
        <taxon>Dikarya</taxon>
        <taxon>Ascomycota</taxon>
        <taxon>Pezizomycotina</taxon>
        <taxon>Dothideomycetes</taxon>
        <taxon>Pleosporomycetidae</taxon>
        <taxon>Pleosporales</taxon>
        <taxon>Tetraplosphaeriaceae</taxon>
        <taxon>Polyplosphaeria</taxon>
    </lineage>
</organism>